<evidence type="ECO:0000256" key="2">
    <source>
        <dbReference type="ARBA" id="ARBA00022827"/>
    </source>
</evidence>
<evidence type="ECO:0000259" key="4">
    <source>
        <dbReference type="Pfam" id="PF06985"/>
    </source>
</evidence>
<organism evidence="6 7">
    <name type="scientific">Phaeosphaeria nodorum (strain SN15 / ATCC MYA-4574 / FGSC 10173)</name>
    <name type="common">Glume blotch fungus</name>
    <name type="synonym">Parastagonospora nodorum</name>
    <dbReference type="NCBI Taxonomy" id="321614"/>
    <lineage>
        <taxon>Eukaryota</taxon>
        <taxon>Fungi</taxon>
        <taxon>Dikarya</taxon>
        <taxon>Ascomycota</taxon>
        <taxon>Pezizomycotina</taxon>
        <taxon>Dothideomycetes</taxon>
        <taxon>Pleosporomycetidae</taxon>
        <taxon>Pleosporales</taxon>
        <taxon>Pleosporineae</taxon>
        <taxon>Phaeosphaeriaceae</taxon>
        <taxon>Parastagonospora</taxon>
    </lineage>
</organism>
<dbReference type="HOGENOM" id="CLU_314759_0_0_1"/>
<dbReference type="VEuPathDB" id="FungiDB:JI435_308730"/>
<dbReference type="InterPro" id="IPR020946">
    <property type="entry name" value="Flavin_mOase-like"/>
</dbReference>
<dbReference type="EMBL" id="CH445351">
    <property type="protein sequence ID" value="EAT78936.2"/>
    <property type="molecule type" value="Genomic_DNA"/>
</dbReference>
<protein>
    <submittedName>
        <fullName evidence="6">Uncharacterized protein</fullName>
    </submittedName>
</protein>
<dbReference type="PANTHER" id="PTHR10622:SF12">
    <property type="entry name" value="HET DOMAIN-CONTAINING PROTEIN"/>
    <property type="match status" value="1"/>
</dbReference>
<dbReference type="InterPro" id="IPR058525">
    <property type="entry name" value="DUF8212"/>
</dbReference>
<evidence type="ECO:0000256" key="3">
    <source>
        <dbReference type="ARBA" id="ARBA00023002"/>
    </source>
</evidence>
<reference evidence="7" key="1">
    <citation type="journal article" date="2007" name="Plant Cell">
        <title>Dothideomycete-plant interactions illuminated by genome sequencing and EST analysis of the wheat pathogen Stagonospora nodorum.</title>
        <authorList>
            <person name="Hane J.K."/>
            <person name="Lowe R.G."/>
            <person name="Solomon P.S."/>
            <person name="Tan K.C."/>
            <person name="Schoch C.L."/>
            <person name="Spatafora J.W."/>
            <person name="Crous P.W."/>
            <person name="Kodira C."/>
            <person name="Birren B.W."/>
            <person name="Galagan J.E."/>
            <person name="Torriani S.F."/>
            <person name="McDonald B.A."/>
            <person name="Oliver R.P."/>
        </authorList>
    </citation>
    <scope>NUCLEOTIDE SEQUENCE [LARGE SCALE GENOMIC DNA]</scope>
    <source>
        <strain evidence="7">SN15 / ATCC MYA-4574 / FGSC 10173</strain>
    </source>
</reference>
<dbReference type="InterPro" id="IPR010730">
    <property type="entry name" value="HET"/>
</dbReference>
<dbReference type="Pfam" id="PF00743">
    <property type="entry name" value="FMO-like"/>
    <property type="match status" value="2"/>
</dbReference>
<dbReference type="InterPro" id="IPR000960">
    <property type="entry name" value="Flavin_mOase"/>
</dbReference>
<dbReference type="eggNOG" id="KOG1399">
    <property type="taxonomic scope" value="Eukaryota"/>
</dbReference>
<dbReference type="InterPro" id="IPR036188">
    <property type="entry name" value="FAD/NAD-bd_sf"/>
</dbReference>
<accession>Q0U425</accession>
<evidence type="ECO:0000313" key="6">
    <source>
        <dbReference type="EMBL" id="EAT78936.2"/>
    </source>
</evidence>
<dbReference type="GO" id="GO:0004499">
    <property type="term" value="F:N,N-dimethylaniline monooxygenase activity"/>
    <property type="evidence" value="ECO:0007669"/>
    <property type="project" value="InterPro"/>
</dbReference>
<dbReference type="KEGG" id="pno:SNOG_13489"/>
<dbReference type="PANTHER" id="PTHR10622">
    <property type="entry name" value="HET DOMAIN-CONTAINING PROTEIN"/>
    <property type="match status" value="1"/>
</dbReference>
<sequence>MSAKRVAIIGLGPGGAITIDALAQEKAFDTIRVFERREAPGGCWYVPIPPPSIRNHHQMMLWGASPLSISKHGEDTPFRHHSIVRKWVESLVHRNGYDNFVSYNTTVELAEKVGSEWRVVLRKPSATSGEDEWWEERFDAVVVASGHFNVPFIPHIDGLADLERARPGSVKHSKMFRGRNAYRGKRVVVVGASVSGADIAYDLIGVARGPVYAVVLGHKANGYFGDVAFQHPGIAKKPSISHVATTNGERTVHFVDGTSVRDVDEIIFGTGYSWSLPFLPHVKVRNNRVPGLYQHVIYQDDPTLLFIGAVGAGLTFKVFEWQAVLAARILAGRATLPPLAEQQRWEKDRIAKKGDGPGFTLIFPDFEEYFETVRRLAGEPKDGKGRRLPPFDKKWFEVFMAGHERRKKWWREENERARLKEVEAARPRLISSLGKAIFFSDRQAPFQILLWQSKMRLINTKTGALEEFLGEDIPEYAILSHTWGEGEVTYQDYQKGLHKTRKGYRKIQKTCDIAAEAKIGYTWVDTCCIDKKSSAELSEAINSMYRWFTRGWTLQELIAPETVLFFDARWNKRGYKTSIAAELSTITKIDAALLRNQSSPSDFCIAQRLSWAAKRKTSRLEDAAYCLLGLFDLNMPLLYGEGEKAFRRLQLEIIRSTPDLSIFAWTLPIDTVNSSEDPVLCGILAKSPACFEGCYKYSCSEQAGYSESSVTNLGIKIRAHIFGRRLNSTGALRYVLPLNCTVDGRPIHVRLRQVGHVIKVAAQPTALPWSPWPADRYDMEDQLFFITGDSAQDFSMIDITFLIQSPLITTSEYKWVRCKFIAVGCLGVVEEDKYAAKIRALQPQITDWSRNSELLAYYLNRYKVPKAKAVRFPLSHLGYVAHVTFAAIPDDSPSICQSNMWTISFSCVLWPMNNEPYPDEEQWNTTGAQ</sequence>
<evidence type="ECO:0000259" key="5">
    <source>
        <dbReference type="Pfam" id="PF26640"/>
    </source>
</evidence>
<dbReference type="SUPFAM" id="SSF51905">
    <property type="entry name" value="FAD/NAD(P)-binding domain"/>
    <property type="match status" value="2"/>
</dbReference>
<dbReference type="GO" id="GO:0050660">
    <property type="term" value="F:flavin adenine dinucleotide binding"/>
    <property type="evidence" value="ECO:0007669"/>
    <property type="project" value="InterPro"/>
</dbReference>
<dbReference type="GeneID" id="5980618"/>
<keyword evidence="2" id="KW-0274">FAD</keyword>
<dbReference type="Gene3D" id="3.50.50.60">
    <property type="entry name" value="FAD/NAD(P)-binding domain"/>
    <property type="match status" value="3"/>
</dbReference>
<proteinExistence type="predicted"/>
<dbReference type="Proteomes" id="UP000001055">
    <property type="component" value="Unassembled WGS sequence"/>
</dbReference>
<dbReference type="Pfam" id="PF26640">
    <property type="entry name" value="DUF8212"/>
    <property type="match status" value="1"/>
</dbReference>
<dbReference type="InParanoid" id="Q0U425"/>
<name>Q0U425_PHANO</name>
<dbReference type="VEuPathDB" id="FungiDB:JI435_134890"/>
<dbReference type="PRINTS" id="PR00370">
    <property type="entry name" value="FMOXYGENASE"/>
</dbReference>
<feature type="domain" description="DUF8212" evidence="5">
    <location>
        <begin position="644"/>
        <end position="677"/>
    </location>
</feature>
<dbReference type="AlphaFoldDB" id="Q0U425"/>
<dbReference type="Pfam" id="PF06985">
    <property type="entry name" value="HET"/>
    <property type="match status" value="1"/>
</dbReference>
<gene>
    <name evidence="6" type="ORF">SNOG_13489</name>
</gene>
<feature type="domain" description="Heterokaryon incompatibility" evidence="4">
    <location>
        <begin position="476"/>
        <end position="545"/>
    </location>
</feature>
<dbReference type="GO" id="GO:0050661">
    <property type="term" value="F:NADP binding"/>
    <property type="evidence" value="ECO:0007669"/>
    <property type="project" value="InterPro"/>
</dbReference>
<keyword evidence="1" id="KW-0285">Flavoprotein</keyword>
<evidence type="ECO:0000256" key="1">
    <source>
        <dbReference type="ARBA" id="ARBA00022630"/>
    </source>
</evidence>
<keyword evidence="3" id="KW-0560">Oxidoreductase</keyword>
<evidence type="ECO:0000313" key="7">
    <source>
        <dbReference type="Proteomes" id="UP000001055"/>
    </source>
</evidence>
<dbReference type="RefSeq" id="XP_001803698.1">
    <property type="nucleotide sequence ID" value="XM_001803646.1"/>
</dbReference>